<evidence type="ECO:0000256" key="1">
    <source>
        <dbReference type="ARBA" id="ARBA00022676"/>
    </source>
</evidence>
<dbReference type="Proteomes" id="UP000832041">
    <property type="component" value="Chromosome"/>
</dbReference>
<evidence type="ECO:0000259" key="4">
    <source>
        <dbReference type="Pfam" id="PF13439"/>
    </source>
</evidence>
<organism evidence="5 6">
    <name type="scientific">Thermobifida alba</name>
    <name type="common">Thermomonospora alba</name>
    <dbReference type="NCBI Taxonomy" id="53522"/>
    <lineage>
        <taxon>Bacteria</taxon>
        <taxon>Bacillati</taxon>
        <taxon>Actinomycetota</taxon>
        <taxon>Actinomycetes</taxon>
        <taxon>Streptosporangiales</taxon>
        <taxon>Nocardiopsidaceae</taxon>
        <taxon>Thermobifida</taxon>
    </lineage>
</organism>
<evidence type="ECO:0000313" key="5">
    <source>
        <dbReference type="EMBL" id="UPT23503.1"/>
    </source>
</evidence>
<name>A0ABY4L756_THEAE</name>
<dbReference type="PANTHER" id="PTHR12526:SF618">
    <property type="entry name" value="GLYCOSYLTRANSFERASE, FAMILY 4"/>
    <property type="match status" value="1"/>
</dbReference>
<keyword evidence="1" id="KW-0328">Glycosyltransferase</keyword>
<dbReference type="InterPro" id="IPR028098">
    <property type="entry name" value="Glyco_trans_4-like_N"/>
</dbReference>
<dbReference type="PANTHER" id="PTHR12526">
    <property type="entry name" value="GLYCOSYLTRANSFERASE"/>
    <property type="match status" value="1"/>
</dbReference>
<accession>A0ABY4L756</accession>
<proteinExistence type="predicted"/>
<dbReference type="EMBL" id="CP051627">
    <property type="protein sequence ID" value="UPT23503.1"/>
    <property type="molecule type" value="Genomic_DNA"/>
</dbReference>
<sequence>MSTAAPSQADADPRLDGVRVAMINWRDPWQSVAGGAETYAWQISRHLVARGADVVFVTSRERGQARAETRDGIAVRRMGGPFTVYPLVMLWLLLRRRRFHAAFDCMNGIPFFSRLVLPRRTRVISVVHHVHDLQFDAYFSRPLAWLGRFVESRVASRVYASCPTVTVSESSRRAMREKLRWRAPIAIVHNGGPAQPPLPPAPAGTGLGSPAIVCLGRLVVQKRVTRVVDAAAELRAERPDLRVHIVGRGPESVPLRERIDHHGLHGAVHLHGFLPEEEKNAVLAGATLHVTASQFEGWGLTVIEAAALGVPTVAYDVDGLRDSVRHGETGWLVRDGETLTEVIARALDELDDPVRAAEIRRACRAWAATFTWERSGRDMARLLADELVRGTERRGSRR</sequence>
<dbReference type="Pfam" id="PF13439">
    <property type="entry name" value="Glyco_transf_4"/>
    <property type="match status" value="1"/>
</dbReference>
<keyword evidence="6" id="KW-1185">Reference proteome</keyword>
<evidence type="ECO:0000313" key="6">
    <source>
        <dbReference type="Proteomes" id="UP000832041"/>
    </source>
</evidence>
<gene>
    <name evidence="5" type="ORF">FOF52_12570</name>
</gene>
<keyword evidence="2" id="KW-0808">Transferase</keyword>
<feature type="domain" description="Glycosyl transferase family 1" evidence="3">
    <location>
        <begin position="209"/>
        <end position="353"/>
    </location>
</feature>
<reference evidence="5 6" key="1">
    <citation type="submission" date="2020-04" db="EMBL/GenBank/DDBJ databases">
        <title>Thermobifida alba genome sequencing and assembly.</title>
        <authorList>
            <person name="Luzics S."/>
            <person name="Horvath B."/>
            <person name="Nagy I."/>
            <person name="Toth A."/>
            <person name="Nagy I."/>
            <person name="Kukolya J."/>
        </authorList>
    </citation>
    <scope>NUCLEOTIDE SEQUENCE [LARGE SCALE GENOMIC DNA]</scope>
    <source>
        <strain evidence="5 6">DSM 43795</strain>
    </source>
</reference>
<evidence type="ECO:0000259" key="3">
    <source>
        <dbReference type="Pfam" id="PF00534"/>
    </source>
</evidence>
<dbReference type="SUPFAM" id="SSF53756">
    <property type="entry name" value="UDP-Glycosyltransferase/glycogen phosphorylase"/>
    <property type="match status" value="1"/>
</dbReference>
<feature type="domain" description="Glycosyltransferase subfamily 4-like N-terminal" evidence="4">
    <location>
        <begin position="34"/>
        <end position="191"/>
    </location>
</feature>
<dbReference type="InterPro" id="IPR001296">
    <property type="entry name" value="Glyco_trans_1"/>
</dbReference>
<dbReference type="CDD" id="cd03801">
    <property type="entry name" value="GT4_PimA-like"/>
    <property type="match status" value="1"/>
</dbReference>
<protein>
    <submittedName>
        <fullName evidence="5">Glycosyltransferase family 4 protein</fullName>
    </submittedName>
</protein>
<dbReference type="Pfam" id="PF00534">
    <property type="entry name" value="Glycos_transf_1"/>
    <property type="match status" value="1"/>
</dbReference>
<dbReference type="Gene3D" id="3.40.50.2000">
    <property type="entry name" value="Glycogen Phosphorylase B"/>
    <property type="match status" value="2"/>
</dbReference>
<evidence type="ECO:0000256" key="2">
    <source>
        <dbReference type="ARBA" id="ARBA00022679"/>
    </source>
</evidence>